<dbReference type="InParanoid" id="T1EK75"/>
<name>T1EK75_HELRO</name>
<dbReference type="AlphaFoldDB" id="T1EK75"/>
<dbReference type="HOGENOM" id="CLU_049543_14_1_1"/>
<reference evidence="4 6" key="2">
    <citation type="journal article" date="2013" name="Nature">
        <title>Insights into bilaterian evolution from three spiralian genomes.</title>
        <authorList>
            <person name="Simakov O."/>
            <person name="Marletaz F."/>
            <person name="Cho S.J."/>
            <person name="Edsinger-Gonzales E."/>
            <person name="Havlak P."/>
            <person name="Hellsten U."/>
            <person name="Kuo D.H."/>
            <person name="Larsson T."/>
            <person name="Lv J."/>
            <person name="Arendt D."/>
            <person name="Savage R."/>
            <person name="Osoegawa K."/>
            <person name="de Jong P."/>
            <person name="Grimwood J."/>
            <person name="Chapman J.A."/>
            <person name="Shapiro H."/>
            <person name="Aerts A."/>
            <person name="Otillar R.P."/>
            <person name="Terry A.Y."/>
            <person name="Boore J.L."/>
            <person name="Grigoriev I.V."/>
            <person name="Lindberg D.R."/>
            <person name="Seaver E.C."/>
            <person name="Weisblat D.A."/>
            <person name="Putnam N.H."/>
            <person name="Rokhsar D.S."/>
        </authorList>
    </citation>
    <scope>NUCLEOTIDE SEQUENCE</scope>
</reference>
<protein>
    <recommendedName>
        <fullName evidence="3">Homeobox domain-containing protein</fullName>
    </recommendedName>
</protein>
<evidence type="ECO:0000259" key="3">
    <source>
        <dbReference type="PROSITE" id="PS50071"/>
    </source>
</evidence>
<dbReference type="SUPFAM" id="SSF46689">
    <property type="entry name" value="Homeodomain-like"/>
    <property type="match status" value="1"/>
</dbReference>
<dbReference type="InterPro" id="IPR001356">
    <property type="entry name" value="HD"/>
</dbReference>
<dbReference type="GeneID" id="20196975"/>
<evidence type="ECO:0000256" key="2">
    <source>
        <dbReference type="RuleBase" id="RU000682"/>
    </source>
</evidence>
<dbReference type="RefSeq" id="XP_009020946.1">
    <property type="nucleotide sequence ID" value="XM_009022698.1"/>
</dbReference>
<dbReference type="OrthoDB" id="4187154at2759"/>
<evidence type="ECO:0000256" key="1">
    <source>
        <dbReference type="PROSITE-ProRule" id="PRU00108"/>
    </source>
</evidence>
<dbReference type="InterPro" id="IPR009057">
    <property type="entry name" value="Homeodomain-like_sf"/>
</dbReference>
<dbReference type="Gene3D" id="1.10.10.60">
    <property type="entry name" value="Homeodomain-like"/>
    <property type="match status" value="1"/>
</dbReference>
<reference evidence="5" key="3">
    <citation type="submission" date="2015-06" db="UniProtKB">
        <authorList>
            <consortium name="EnsemblMetazoa"/>
        </authorList>
    </citation>
    <scope>IDENTIFICATION</scope>
</reference>
<keyword evidence="6" id="KW-1185">Reference proteome</keyword>
<dbReference type="EnsemblMetazoa" id="HelroT148336">
    <property type="protein sequence ID" value="HelroP148336"/>
    <property type="gene ID" value="HelroG148336"/>
</dbReference>
<gene>
    <name evidence="5" type="primary">20196975</name>
    <name evidence="4" type="ORF">HELRODRAFT_148336</name>
</gene>
<dbReference type="Proteomes" id="UP000015101">
    <property type="component" value="Unassembled WGS sequence"/>
</dbReference>
<keyword evidence="1 2" id="KW-0371">Homeobox</keyword>
<dbReference type="EMBL" id="AMQM01005188">
    <property type="status" value="NOT_ANNOTATED_CDS"/>
    <property type="molecule type" value="Genomic_DNA"/>
</dbReference>
<evidence type="ECO:0000313" key="5">
    <source>
        <dbReference type="EnsemblMetazoa" id="HelroP148336"/>
    </source>
</evidence>
<evidence type="ECO:0000313" key="4">
    <source>
        <dbReference type="EMBL" id="ESO00775.1"/>
    </source>
</evidence>
<comment type="subcellular location">
    <subcellularLocation>
        <location evidence="1 2">Nucleus</location>
    </subcellularLocation>
</comment>
<dbReference type="PROSITE" id="PS50071">
    <property type="entry name" value="HOMEOBOX_2"/>
    <property type="match status" value="1"/>
</dbReference>
<keyword evidence="1 2" id="KW-0539">Nucleus</keyword>
<feature type="domain" description="Homeobox" evidence="3">
    <location>
        <begin position="1"/>
        <end position="52"/>
    </location>
</feature>
<accession>T1EK75</accession>
<reference evidence="6" key="1">
    <citation type="submission" date="2012-12" db="EMBL/GenBank/DDBJ databases">
        <authorList>
            <person name="Hellsten U."/>
            <person name="Grimwood J."/>
            <person name="Chapman J.A."/>
            <person name="Shapiro H."/>
            <person name="Aerts A."/>
            <person name="Otillar R.P."/>
            <person name="Terry A.Y."/>
            <person name="Boore J.L."/>
            <person name="Simakov O."/>
            <person name="Marletaz F."/>
            <person name="Cho S.-J."/>
            <person name="Edsinger-Gonzales E."/>
            <person name="Havlak P."/>
            <person name="Kuo D.-H."/>
            <person name="Larsson T."/>
            <person name="Lv J."/>
            <person name="Arendt D."/>
            <person name="Savage R."/>
            <person name="Osoegawa K."/>
            <person name="de Jong P."/>
            <person name="Lindberg D.R."/>
            <person name="Seaver E.C."/>
            <person name="Weisblat D.A."/>
            <person name="Putnam N.H."/>
            <person name="Grigoriev I.V."/>
            <person name="Rokhsar D.S."/>
        </authorList>
    </citation>
    <scope>NUCLEOTIDE SEQUENCE</scope>
</reference>
<dbReference type="EMBL" id="KB096864">
    <property type="protein sequence ID" value="ESO00775.1"/>
    <property type="molecule type" value="Genomic_DNA"/>
</dbReference>
<proteinExistence type="predicted"/>
<dbReference type="CTD" id="20196975"/>
<dbReference type="GO" id="GO:0003677">
    <property type="term" value="F:DNA binding"/>
    <property type="evidence" value="ECO:0007669"/>
    <property type="project" value="UniProtKB-UniRule"/>
</dbReference>
<sequence length="52" mass="6341">KRRVYLTKERTEKLEEFYQSHIAFSYPDQETKELLASECGITYLQVTKWLRN</sequence>
<dbReference type="Pfam" id="PF00046">
    <property type="entry name" value="Homeodomain"/>
    <property type="match status" value="1"/>
</dbReference>
<keyword evidence="1 2" id="KW-0238">DNA-binding</keyword>
<dbReference type="GO" id="GO:0005634">
    <property type="term" value="C:nucleus"/>
    <property type="evidence" value="ECO:0007669"/>
    <property type="project" value="UniProtKB-SubCell"/>
</dbReference>
<organism evidence="5 6">
    <name type="scientific">Helobdella robusta</name>
    <name type="common">Californian leech</name>
    <dbReference type="NCBI Taxonomy" id="6412"/>
    <lineage>
        <taxon>Eukaryota</taxon>
        <taxon>Metazoa</taxon>
        <taxon>Spiralia</taxon>
        <taxon>Lophotrochozoa</taxon>
        <taxon>Annelida</taxon>
        <taxon>Clitellata</taxon>
        <taxon>Hirudinea</taxon>
        <taxon>Rhynchobdellida</taxon>
        <taxon>Glossiphoniidae</taxon>
        <taxon>Helobdella</taxon>
    </lineage>
</organism>
<dbReference type="KEGG" id="hro:HELRODRAFT_148336"/>
<evidence type="ECO:0000313" key="6">
    <source>
        <dbReference type="Proteomes" id="UP000015101"/>
    </source>
</evidence>